<organism evidence="1 2">
    <name type="scientific">Pseudoneobacillus rhizosphaerae</name>
    <dbReference type="NCBI Taxonomy" id="2880968"/>
    <lineage>
        <taxon>Bacteria</taxon>
        <taxon>Bacillati</taxon>
        <taxon>Bacillota</taxon>
        <taxon>Bacilli</taxon>
        <taxon>Bacillales</taxon>
        <taxon>Bacillaceae</taxon>
        <taxon>Pseudoneobacillus</taxon>
    </lineage>
</organism>
<evidence type="ECO:0000313" key="1">
    <source>
        <dbReference type="EMBL" id="CAG9610781.1"/>
    </source>
</evidence>
<dbReference type="EMBL" id="CAKJTG010000053">
    <property type="protein sequence ID" value="CAG9610781.1"/>
    <property type="molecule type" value="Genomic_DNA"/>
</dbReference>
<dbReference type="RefSeq" id="WP_230499138.1">
    <property type="nucleotide sequence ID" value="NZ_CAKJTG010000053.1"/>
</dbReference>
<evidence type="ECO:0000313" key="2">
    <source>
        <dbReference type="Proteomes" id="UP000789845"/>
    </source>
</evidence>
<accession>A0A9C7GE68</accession>
<keyword evidence="2" id="KW-1185">Reference proteome</keyword>
<gene>
    <name evidence="1" type="ORF">NEOCIP111885_04559</name>
</gene>
<dbReference type="AlphaFoldDB" id="A0A9C7GE68"/>
<dbReference type="Proteomes" id="UP000789845">
    <property type="component" value="Unassembled WGS sequence"/>
</dbReference>
<evidence type="ECO:0008006" key="3">
    <source>
        <dbReference type="Google" id="ProtNLM"/>
    </source>
</evidence>
<name>A0A9C7GE68_9BACI</name>
<comment type="caution">
    <text evidence="1">The sequence shown here is derived from an EMBL/GenBank/DDBJ whole genome shotgun (WGS) entry which is preliminary data.</text>
</comment>
<protein>
    <recommendedName>
        <fullName evidence="3">DUF1643 domain-containing protein</fullName>
    </recommendedName>
</protein>
<proteinExistence type="predicted"/>
<dbReference type="Pfam" id="PF07799">
    <property type="entry name" value="DUF1643"/>
    <property type="match status" value="1"/>
</dbReference>
<dbReference type="InterPro" id="IPR012441">
    <property type="entry name" value="DUF1643"/>
</dbReference>
<reference evidence="1" key="1">
    <citation type="submission" date="2021-10" db="EMBL/GenBank/DDBJ databases">
        <authorList>
            <person name="Criscuolo A."/>
        </authorList>
    </citation>
    <scope>NUCLEOTIDE SEQUENCE</scope>
    <source>
        <strain evidence="1">CIP111885</strain>
    </source>
</reference>
<sequence length="181" mass="20921">MKKSAVMEGNYRYSLKRTWNSHNPRKAVFIMLNPSTADDIEDDRTTKRCITFAKNWNCGSLEIVNVYAFQSTDYSYLKSLTKETATGLENSFYIEKALKDAAIRVVAWGTNVTVHHNDYKELEELLKGYRLFCLGQTTEGHPRHPLFVKKSTQLEVFNFNKRSIGHKKLHLSLNLRNVNEA</sequence>